<keyword evidence="4" id="KW-1185">Reference proteome</keyword>
<dbReference type="GO" id="GO:0006351">
    <property type="term" value="P:DNA-templated transcription"/>
    <property type="evidence" value="ECO:0007669"/>
    <property type="project" value="InterPro"/>
</dbReference>
<dbReference type="PANTHER" id="PTHR30319">
    <property type="entry name" value="PHENYLACETIC ACID REGULATOR-RELATED TRANSCRIPTIONAL REPRESSOR"/>
    <property type="match status" value="1"/>
</dbReference>
<dbReference type="Proteomes" id="UP000284202">
    <property type="component" value="Unassembled WGS sequence"/>
</dbReference>
<dbReference type="Gene3D" id="1.10.10.10">
    <property type="entry name" value="Winged helix-like DNA-binding domain superfamily/Winged helix DNA-binding domain"/>
    <property type="match status" value="1"/>
</dbReference>
<dbReference type="OrthoDB" id="2270427at2"/>
<dbReference type="Pfam" id="PF07848">
    <property type="entry name" value="PaaX"/>
    <property type="match status" value="1"/>
</dbReference>
<evidence type="ECO:0000313" key="3">
    <source>
        <dbReference type="EMBL" id="RJE87362.1"/>
    </source>
</evidence>
<gene>
    <name evidence="3" type="ORF">D3P04_06415</name>
</gene>
<comment type="caution">
    <text evidence="3">The sequence shown here is derived from an EMBL/GenBank/DDBJ whole genome shotgun (WGS) entry which is preliminary data.</text>
</comment>
<protein>
    <submittedName>
        <fullName evidence="3">ArsR family transcriptional regulator</fullName>
    </submittedName>
</protein>
<dbReference type="Gene3D" id="1.20.58.1460">
    <property type="match status" value="1"/>
</dbReference>
<dbReference type="InterPro" id="IPR012906">
    <property type="entry name" value="PaaX-like_N"/>
</dbReference>
<reference evidence="4" key="1">
    <citation type="submission" date="2018-09" db="EMBL/GenBank/DDBJ databases">
        <title>Acidovorax cavernicola nov. sp. isolated from Gruta de las Maravillas (Aracena, Spain).</title>
        <authorList>
            <person name="Jurado V."/>
            <person name="Gutierrez-Patricio S."/>
            <person name="Gonzalez-Pimentel J.L."/>
            <person name="Miller A.Z."/>
            <person name="Laiz L."/>
            <person name="Saiz-Jimenez C."/>
        </authorList>
    </citation>
    <scope>NUCLEOTIDE SEQUENCE [LARGE SCALE GENOMIC DNA]</scope>
    <source>
        <strain evidence="4">1011MAR3C25</strain>
    </source>
</reference>
<sequence length="285" mass="31184">MPTETAANAVPKAVQGIVTAPSPKAASLIVTIYGDVVEPRGGTLWMGTLIECCAMHGISESLVRTAVSRLVGAGRLVGERVGRKSFYRLSLAGQAEFRQASRILFPPPAPPEEWLVGFANKEEPPPGWVRIGPQAILAPHREGMGMPCGTVMRVQSLTVRDLPEFAAQYWPLDAVAKNYRGFIARFAPVRDVARLDALSGQNALTLRLRLVDEYRHAVLADPRLPVEALPGDWPAQEARDIFRQIYLSLSPAADRFVGRSFAASDGLLPEMTEETMKRSTDLLRD</sequence>
<name>A0A418T2B7_9RHOB</name>
<dbReference type="InterPro" id="IPR036388">
    <property type="entry name" value="WH-like_DNA-bd_sf"/>
</dbReference>
<dbReference type="RefSeq" id="WP_119747040.1">
    <property type="nucleotide sequence ID" value="NZ_QZCG01000003.1"/>
</dbReference>
<dbReference type="EMBL" id="QZCG01000003">
    <property type="protein sequence ID" value="RJE87362.1"/>
    <property type="molecule type" value="Genomic_DNA"/>
</dbReference>
<feature type="domain" description="Transcriptional repressor PaaX-like N-terminal" evidence="1">
    <location>
        <begin position="24"/>
        <end position="90"/>
    </location>
</feature>
<dbReference type="InterPro" id="IPR013225">
    <property type="entry name" value="PaaX_C"/>
</dbReference>
<dbReference type="InterPro" id="IPR011965">
    <property type="entry name" value="PaaX_trns_reg"/>
</dbReference>
<evidence type="ECO:0000259" key="2">
    <source>
        <dbReference type="Pfam" id="PF08223"/>
    </source>
</evidence>
<dbReference type="Pfam" id="PF08223">
    <property type="entry name" value="PaaX_C"/>
    <property type="match status" value="1"/>
</dbReference>
<dbReference type="PANTHER" id="PTHR30319:SF1">
    <property type="entry name" value="TRANSCRIPTIONAL REPRESSOR PAAX"/>
    <property type="match status" value="1"/>
</dbReference>
<evidence type="ECO:0000259" key="1">
    <source>
        <dbReference type="Pfam" id="PF07848"/>
    </source>
</evidence>
<evidence type="ECO:0000313" key="4">
    <source>
        <dbReference type="Proteomes" id="UP000284202"/>
    </source>
</evidence>
<feature type="domain" description="Transcriptional repressor PaaX-like C-terminal" evidence="2">
    <location>
        <begin position="170"/>
        <end position="257"/>
    </location>
</feature>
<organism evidence="3 4">
    <name type="scientific">Paracoccus onubensis</name>
    <dbReference type="NCBI Taxonomy" id="1675788"/>
    <lineage>
        <taxon>Bacteria</taxon>
        <taxon>Pseudomonadati</taxon>
        <taxon>Pseudomonadota</taxon>
        <taxon>Alphaproteobacteria</taxon>
        <taxon>Rhodobacterales</taxon>
        <taxon>Paracoccaceae</taxon>
        <taxon>Paracoccus</taxon>
    </lineage>
</organism>
<dbReference type="PIRSF" id="PIRSF020623">
    <property type="entry name" value="PaaX"/>
    <property type="match status" value="1"/>
</dbReference>
<accession>A0A418T2B7</accession>
<proteinExistence type="predicted"/>
<dbReference type="AlphaFoldDB" id="A0A418T2B7"/>